<evidence type="ECO:0000313" key="2">
    <source>
        <dbReference type="EMBL" id="QBK92680.1"/>
    </source>
</evidence>
<evidence type="ECO:0000259" key="1">
    <source>
        <dbReference type="Pfam" id="PF16903"/>
    </source>
</evidence>
<protein>
    <submittedName>
        <fullName evidence="2">Major capsid protein</fullName>
    </submittedName>
</protein>
<accession>A0A481ZC16</accession>
<dbReference type="SUPFAM" id="SSF49749">
    <property type="entry name" value="Group II dsDNA viruses VP"/>
    <property type="match status" value="1"/>
</dbReference>
<name>A0A481ZC16_9VIRU</name>
<dbReference type="EMBL" id="MK500580">
    <property type="protein sequence ID" value="QBK92680.1"/>
    <property type="molecule type" value="Genomic_DNA"/>
</dbReference>
<dbReference type="Pfam" id="PF16903">
    <property type="entry name" value="Capsid_N"/>
    <property type="match status" value="1"/>
</dbReference>
<dbReference type="Gene3D" id="2.70.9.10">
    <property type="entry name" value="Adenovirus Type 2 Hexon, domain 4"/>
    <property type="match status" value="1"/>
</dbReference>
<dbReference type="InterPro" id="IPR016112">
    <property type="entry name" value="VP_dsDNA_II"/>
</dbReference>
<gene>
    <name evidence="2" type="ORF">LCPAC401_03180</name>
</gene>
<proteinExistence type="predicted"/>
<feature type="domain" description="Major capsid protein N-terminal" evidence="1">
    <location>
        <begin position="38"/>
        <end position="224"/>
    </location>
</feature>
<reference evidence="2" key="1">
    <citation type="journal article" date="2019" name="MBio">
        <title>Virus Genomes from Deep Sea Sediments Expand the Ocean Megavirome and Support Independent Origins of Viral Gigantism.</title>
        <authorList>
            <person name="Backstrom D."/>
            <person name="Yutin N."/>
            <person name="Jorgensen S.L."/>
            <person name="Dharamshi J."/>
            <person name="Homa F."/>
            <person name="Zaremba-Niedwiedzka K."/>
            <person name="Spang A."/>
            <person name="Wolf Y.I."/>
            <person name="Koonin E.V."/>
            <person name="Ettema T.J."/>
        </authorList>
    </citation>
    <scope>NUCLEOTIDE SEQUENCE</scope>
</reference>
<sequence>MSQYKTAKLDRDQIDHAIQTELHDISKDSKDGEVFNRFREDTKKYTLDVKVLERMKASSSTEQYGAVYNINSKMDYIIYLYEKFNLPTMKVDDEYKDEIEIAWTHHLIHHMTVGAYLSIDDENQLTIDSNWLDINSQYFIDHISKNYYGTAGIVPDLENFSTILHGQPIAITIPFEFSNNLVHSLPLYNLSNTIQFKFEFQLKVCKLLRMRKLIGGIWTNIEIDPKYLSKTDALTEVPKPEIFARYALQNKKIRDYYYDSDDKREIYLLDVVTVTSVNDIDFGKSIEIDLQCPNPCRGVFVTAQNITARDQNYYANYTTNANDHTLGSNPIELFSISYGSIERVKLDNLDVAMLTLNDMPNDPLDVGYTAYSNAFNIMSTEHDTSIIYLQNNARIKLKIRDRKKDEPNTKFDVKIKLLVVKPFDHDHKANTFNARDWYSDHTF</sequence>
<dbReference type="InterPro" id="IPR031654">
    <property type="entry name" value="Capsid_N"/>
</dbReference>
<organism evidence="2">
    <name type="scientific">Pithovirus LCPAC401</name>
    <dbReference type="NCBI Taxonomy" id="2506595"/>
    <lineage>
        <taxon>Viruses</taxon>
        <taxon>Pithoviruses</taxon>
    </lineage>
</organism>